<evidence type="ECO:0000256" key="1">
    <source>
        <dbReference type="SAM" id="MobiDB-lite"/>
    </source>
</evidence>
<gene>
    <name evidence="2" type="ORF">PXEA_LOCUS21206</name>
</gene>
<feature type="region of interest" description="Disordered" evidence="1">
    <location>
        <begin position="1"/>
        <end position="28"/>
    </location>
</feature>
<accession>A0A3S5BKL0</accession>
<proteinExistence type="predicted"/>
<dbReference type="EMBL" id="CAAALY010089749">
    <property type="protein sequence ID" value="VEL27766.1"/>
    <property type="molecule type" value="Genomic_DNA"/>
</dbReference>
<evidence type="ECO:0000313" key="3">
    <source>
        <dbReference type="Proteomes" id="UP000784294"/>
    </source>
</evidence>
<dbReference type="Proteomes" id="UP000784294">
    <property type="component" value="Unassembled WGS sequence"/>
</dbReference>
<protein>
    <submittedName>
        <fullName evidence="2">Uncharacterized protein</fullName>
    </submittedName>
</protein>
<evidence type="ECO:0000313" key="2">
    <source>
        <dbReference type="EMBL" id="VEL27766.1"/>
    </source>
</evidence>
<dbReference type="AlphaFoldDB" id="A0A3S5BKL0"/>
<name>A0A3S5BKL0_9PLAT</name>
<organism evidence="2 3">
    <name type="scientific">Protopolystoma xenopodis</name>
    <dbReference type="NCBI Taxonomy" id="117903"/>
    <lineage>
        <taxon>Eukaryota</taxon>
        <taxon>Metazoa</taxon>
        <taxon>Spiralia</taxon>
        <taxon>Lophotrochozoa</taxon>
        <taxon>Platyhelminthes</taxon>
        <taxon>Monogenea</taxon>
        <taxon>Polyopisthocotylea</taxon>
        <taxon>Polystomatidea</taxon>
        <taxon>Polystomatidae</taxon>
        <taxon>Protopolystoma</taxon>
    </lineage>
</organism>
<feature type="compositionally biased region" description="Polar residues" evidence="1">
    <location>
        <begin position="7"/>
        <end position="27"/>
    </location>
</feature>
<reference evidence="2" key="1">
    <citation type="submission" date="2018-11" db="EMBL/GenBank/DDBJ databases">
        <authorList>
            <consortium name="Pathogen Informatics"/>
        </authorList>
    </citation>
    <scope>NUCLEOTIDE SEQUENCE</scope>
</reference>
<comment type="caution">
    <text evidence="2">The sequence shown here is derived from an EMBL/GenBank/DDBJ whole genome shotgun (WGS) entry which is preliminary data.</text>
</comment>
<keyword evidence="3" id="KW-1185">Reference proteome</keyword>
<sequence length="67" mass="7141">MEMRGATATTTGHLSGSNSVSKTANGNSEHRFESVGALWQAVVLDLERAIEQGFTSHDPNVVLVATR</sequence>